<proteinExistence type="predicted"/>
<accession>A0A3S4ZIT9</accession>
<dbReference type="EMBL" id="CAAALY010015287">
    <property type="protein sequence ID" value="VEL12613.1"/>
    <property type="molecule type" value="Genomic_DNA"/>
</dbReference>
<comment type="caution">
    <text evidence="1">The sequence shown here is derived from an EMBL/GenBank/DDBJ whole genome shotgun (WGS) entry which is preliminary data.</text>
</comment>
<keyword evidence="2" id="KW-1185">Reference proteome</keyword>
<gene>
    <name evidence="1" type="ORF">PXEA_LOCUS6053</name>
</gene>
<reference evidence="1" key="1">
    <citation type="submission" date="2018-11" db="EMBL/GenBank/DDBJ databases">
        <authorList>
            <consortium name="Pathogen Informatics"/>
        </authorList>
    </citation>
    <scope>NUCLEOTIDE SEQUENCE</scope>
</reference>
<dbReference type="Proteomes" id="UP000784294">
    <property type="component" value="Unassembled WGS sequence"/>
</dbReference>
<evidence type="ECO:0000313" key="1">
    <source>
        <dbReference type="EMBL" id="VEL12613.1"/>
    </source>
</evidence>
<sequence>MATACEATAEEALISFSGPNLHCSILPHPSHPLLLRQTSVRLCLLDTSCHDLTRCRICLSSRPVGRAGKSRSRRVEPCLSAAVLRFELREPDTSRRFGWTVSAPQTLPTAGGARGNVHKTHATFKVGRDVCIPSEIDSAPFGQSFENGRKALISDAFRPVRLS</sequence>
<protein>
    <submittedName>
        <fullName evidence="1">Uncharacterized protein</fullName>
    </submittedName>
</protein>
<evidence type="ECO:0000313" key="2">
    <source>
        <dbReference type="Proteomes" id="UP000784294"/>
    </source>
</evidence>
<organism evidence="1 2">
    <name type="scientific">Protopolystoma xenopodis</name>
    <dbReference type="NCBI Taxonomy" id="117903"/>
    <lineage>
        <taxon>Eukaryota</taxon>
        <taxon>Metazoa</taxon>
        <taxon>Spiralia</taxon>
        <taxon>Lophotrochozoa</taxon>
        <taxon>Platyhelminthes</taxon>
        <taxon>Monogenea</taxon>
        <taxon>Polyopisthocotylea</taxon>
        <taxon>Polystomatidea</taxon>
        <taxon>Polystomatidae</taxon>
        <taxon>Protopolystoma</taxon>
    </lineage>
</organism>
<dbReference type="AlphaFoldDB" id="A0A3S4ZIT9"/>
<name>A0A3S4ZIT9_9PLAT</name>